<dbReference type="InterPro" id="IPR017856">
    <property type="entry name" value="Integrase-like_N"/>
</dbReference>
<dbReference type="InterPro" id="IPR048300">
    <property type="entry name" value="TACO1_YebC-like_2nd/3rd_dom"/>
</dbReference>
<name>A0A6J5JYF9_9GAMM</name>
<dbReference type="AlphaFoldDB" id="A0A6J5JYF9"/>
<dbReference type="GO" id="GO:0005737">
    <property type="term" value="C:cytoplasm"/>
    <property type="evidence" value="ECO:0007669"/>
    <property type="project" value="UniProtKB-ARBA"/>
</dbReference>
<dbReference type="RefSeq" id="WP_176604913.1">
    <property type="nucleotide sequence ID" value="NZ_LR794158.1"/>
</dbReference>
<dbReference type="InterPro" id="IPR049083">
    <property type="entry name" value="TACO1_YebC_N"/>
</dbReference>
<evidence type="ECO:0000259" key="5">
    <source>
        <dbReference type="Pfam" id="PF20772"/>
    </source>
</evidence>
<dbReference type="KEGG" id="acil:ESZ_00180"/>
<dbReference type="EMBL" id="LR794158">
    <property type="protein sequence ID" value="CAB3976383.1"/>
    <property type="molecule type" value="Genomic_DNA"/>
</dbReference>
<dbReference type="Pfam" id="PF01709">
    <property type="entry name" value="Transcrip_reg"/>
    <property type="match status" value="1"/>
</dbReference>
<comment type="similarity">
    <text evidence="1">Belongs to the TACO1 family.</text>
</comment>
<accession>A0A6J5JYF9</accession>
<evidence type="ECO:0000259" key="4">
    <source>
        <dbReference type="Pfam" id="PF01709"/>
    </source>
</evidence>
<dbReference type="InterPro" id="IPR029072">
    <property type="entry name" value="YebC-like"/>
</dbReference>
<evidence type="ECO:0000256" key="3">
    <source>
        <dbReference type="ARBA" id="ARBA00023163"/>
    </source>
</evidence>
<organism evidence="6 7">
    <name type="scientific">Candidatus Azoamicus ciliaticola</name>
    <dbReference type="NCBI Taxonomy" id="2652803"/>
    <lineage>
        <taxon>Bacteria</taxon>
        <taxon>Pseudomonadati</taxon>
        <taxon>Pseudomonadota</taxon>
        <taxon>Gammaproteobacteria</taxon>
        <taxon>Candidatus Azoamicaceae</taxon>
        <taxon>Candidatus Azoamicus</taxon>
    </lineage>
</organism>
<evidence type="ECO:0000256" key="1">
    <source>
        <dbReference type="ARBA" id="ARBA00008724"/>
    </source>
</evidence>
<dbReference type="InterPro" id="IPR026564">
    <property type="entry name" value="Transcrip_reg_TACO1-like_dom3"/>
</dbReference>
<keyword evidence="3" id="KW-0804">Transcription</keyword>
<dbReference type="SUPFAM" id="SSF75625">
    <property type="entry name" value="YebC-like"/>
    <property type="match status" value="1"/>
</dbReference>
<dbReference type="Gene3D" id="1.10.10.200">
    <property type="match status" value="1"/>
</dbReference>
<feature type="domain" description="TACO1/YebC-like N-terminal" evidence="5">
    <location>
        <begin position="5"/>
        <end position="71"/>
    </location>
</feature>
<protein>
    <submittedName>
        <fullName evidence="6">Putative transcriptional regulatory protein</fullName>
    </submittedName>
</protein>
<feature type="domain" description="TACO1/YebC-like second and third" evidence="4">
    <location>
        <begin position="82"/>
        <end position="227"/>
    </location>
</feature>
<dbReference type="Gene3D" id="3.30.70.980">
    <property type="match status" value="2"/>
</dbReference>
<dbReference type="Pfam" id="PF20772">
    <property type="entry name" value="TACO1_YebC_N"/>
    <property type="match status" value="1"/>
</dbReference>
<gene>
    <name evidence="6" type="ORF">ESZ_00180</name>
</gene>
<sequence>MAGHSKWSNIKHRKQSNDLKKSKLFSKLANDIRVSVGNSKLDINSNVKLKKTVDKALSNNMSKDVINNIISSLDTASQIKNVYSATGDNGVSIIMECLDYNKNRIIGEIRYVLNQYNMALVPFKSIEYTYFKIDKISLNSDYNDRLLFYYLDELFLKDVFSNSIYSNIDLSKDLFSLLKVLDIGFEVCKILYPKNVIKLDCNNSNKFCNMIIELEKLPYIANIFSNFLKKL</sequence>
<keyword evidence="7" id="KW-1185">Reference proteome</keyword>
<evidence type="ECO:0000313" key="6">
    <source>
        <dbReference type="EMBL" id="CAB3976383.1"/>
    </source>
</evidence>
<dbReference type="PANTHER" id="PTHR12532:SF0">
    <property type="entry name" value="TRANSLATIONAL ACTIVATOR OF CYTOCHROME C OXIDASE 1"/>
    <property type="match status" value="1"/>
</dbReference>
<reference evidence="6 7" key="1">
    <citation type="submission" date="2020-04" db="EMBL/GenBank/DDBJ databases">
        <authorList>
            <person name="Graf S J."/>
        </authorList>
    </citation>
    <scope>NUCLEOTIDE SEQUENCE [LARGE SCALE GENOMIC DNA]</scope>
    <source>
        <strain evidence="6">1</strain>
    </source>
</reference>
<proteinExistence type="inferred from homology"/>
<evidence type="ECO:0000313" key="7">
    <source>
        <dbReference type="Proteomes" id="UP000509549"/>
    </source>
</evidence>
<evidence type="ECO:0000256" key="2">
    <source>
        <dbReference type="ARBA" id="ARBA00023015"/>
    </source>
</evidence>
<dbReference type="InterPro" id="IPR002876">
    <property type="entry name" value="Transcrip_reg_TACO1-like"/>
</dbReference>
<dbReference type="PANTHER" id="PTHR12532">
    <property type="entry name" value="TRANSLATIONAL ACTIVATOR OF CYTOCHROME C OXIDASE 1"/>
    <property type="match status" value="1"/>
</dbReference>
<dbReference type="Proteomes" id="UP000509549">
    <property type="component" value="Chromosome"/>
</dbReference>
<keyword evidence="2" id="KW-0805">Transcription regulation</keyword>